<comment type="caution">
    <text evidence="1">The sequence shown here is derived from an EMBL/GenBank/DDBJ whole genome shotgun (WGS) entry which is preliminary data.</text>
</comment>
<sequence>MAGLLRRAARCQAALPLRGSVAKGPIKPIGPNFPIASEKAMGPNGWMRGTYHFWSLSKPFRGSVYQTPWVAGGIHNPTIDPVIHFNTQDRFQTMTAWEFIKCFLYNMLTARVWLVMVAA</sequence>
<proteinExistence type="predicted"/>
<keyword evidence="2" id="KW-1185">Reference proteome</keyword>
<protein>
    <submittedName>
        <fullName evidence="1">Uncharacterized protein</fullName>
    </submittedName>
</protein>
<organism evidence="1 2">
    <name type="scientific">Durusdinium trenchii</name>
    <dbReference type="NCBI Taxonomy" id="1381693"/>
    <lineage>
        <taxon>Eukaryota</taxon>
        <taxon>Sar</taxon>
        <taxon>Alveolata</taxon>
        <taxon>Dinophyceae</taxon>
        <taxon>Suessiales</taxon>
        <taxon>Symbiodiniaceae</taxon>
        <taxon>Durusdinium</taxon>
    </lineage>
</organism>
<dbReference type="EMBL" id="CAXAMN010026163">
    <property type="protein sequence ID" value="CAK9101071.1"/>
    <property type="molecule type" value="Genomic_DNA"/>
</dbReference>
<name>A0ABP0RKC6_9DINO</name>
<gene>
    <name evidence="1" type="ORF">CCMP2556_LOCUS47681</name>
</gene>
<accession>A0ABP0RKC6</accession>
<feature type="non-terminal residue" evidence="1">
    <location>
        <position position="119"/>
    </location>
</feature>
<reference evidence="1 2" key="1">
    <citation type="submission" date="2024-02" db="EMBL/GenBank/DDBJ databases">
        <authorList>
            <person name="Chen Y."/>
            <person name="Shah S."/>
            <person name="Dougan E. K."/>
            <person name="Thang M."/>
            <person name="Chan C."/>
        </authorList>
    </citation>
    <scope>NUCLEOTIDE SEQUENCE [LARGE SCALE GENOMIC DNA]</scope>
</reference>
<evidence type="ECO:0000313" key="1">
    <source>
        <dbReference type="EMBL" id="CAK9101071.1"/>
    </source>
</evidence>
<dbReference type="Proteomes" id="UP001642484">
    <property type="component" value="Unassembled WGS sequence"/>
</dbReference>
<evidence type="ECO:0000313" key="2">
    <source>
        <dbReference type="Proteomes" id="UP001642484"/>
    </source>
</evidence>